<dbReference type="Pfam" id="PF00067">
    <property type="entry name" value="p450"/>
    <property type="match status" value="1"/>
</dbReference>
<evidence type="ECO:0000256" key="4">
    <source>
        <dbReference type="ARBA" id="ARBA00022617"/>
    </source>
</evidence>
<comment type="caution">
    <text evidence="12">The sequence shown here is derived from an EMBL/GenBank/DDBJ whole genome shotgun (WGS) entry which is preliminary data.</text>
</comment>
<evidence type="ECO:0000313" key="13">
    <source>
        <dbReference type="Proteomes" id="UP001281410"/>
    </source>
</evidence>
<evidence type="ECO:0000256" key="3">
    <source>
        <dbReference type="ARBA" id="ARBA00010617"/>
    </source>
</evidence>
<evidence type="ECO:0000256" key="1">
    <source>
        <dbReference type="ARBA" id="ARBA00001971"/>
    </source>
</evidence>
<gene>
    <name evidence="12" type="ORF">Dsin_004325</name>
</gene>
<reference evidence="12" key="1">
    <citation type="journal article" date="2023" name="Plant J.">
        <title>Genome sequences and population genomics provide insights into the demographic history, inbreeding, and mutation load of two 'living fossil' tree species of Dipteronia.</title>
        <authorList>
            <person name="Feng Y."/>
            <person name="Comes H.P."/>
            <person name="Chen J."/>
            <person name="Zhu S."/>
            <person name="Lu R."/>
            <person name="Zhang X."/>
            <person name="Li P."/>
            <person name="Qiu J."/>
            <person name="Olsen K.M."/>
            <person name="Qiu Y."/>
        </authorList>
    </citation>
    <scope>NUCLEOTIDE SEQUENCE</scope>
    <source>
        <strain evidence="12">NBL</strain>
    </source>
</reference>
<name>A0AAE0BB60_9ROSI</name>
<comment type="cofactor">
    <cofactor evidence="1">
        <name>heme</name>
        <dbReference type="ChEBI" id="CHEBI:30413"/>
    </cofactor>
</comment>
<dbReference type="InterPro" id="IPR036396">
    <property type="entry name" value="Cyt_P450_sf"/>
</dbReference>
<dbReference type="PANTHER" id="PTHR47953:SF19">
    <property type="entry name" value="OS06G0641600 PROTEIN"/>
    <property type="match status" value="1"/>
</dbReference>
<evidence type="ECO:0000256" key="6">
    <source>
        <dbReference type="ARBA" id="ARBA00022723"/>
    </source>
</evidence>
<dbReference type="GO" id="GO:0016705">
    <property type="term" value="F:oxidoreductase activity, acting on paired donors, with incorporation or reduction of molecular oxygen"/>
    <property type="evidence" value="ECO:0007669"/>
    <property type="project" value="InterPro"/>
</dbReference>
<evidence type="ECO:0000313" key="12">
    <source>
        <dbReference type="EMBL" id="KAK3232444.1"/>
    </source>
</evidence>
<evidence type="ECO:0000256" key="9">
    <source>
        <dbReference type="ARBA" id="ARBA00023004"/>
    </source>
</evidence>
<keyword evidence="11" id="KW-0472">Membrane</keyword>
<protein>
    <submittedName>
        <fullName evidence="12">Uncharacterized protein</fullName>
    </submittedName>
</protein>
<evidence type="ECO:0000256" key="10">
    <source>
        <dbReference type="ARBA" id="ARBA00023033"/>
    </source>
</evidence>
<dbReference type="InterPro" id="IPR001128">
    <property type="entry name" value="Cyt_P450"/>
</dbReference>
<keyword evidence="13" id="KW-1185">Reference proteome</keyword>
<evidence type="ECO:0000256" key="7">
    <source>
        <dbReference type="ARBA" id="ARBA00022989"/>
    </source>
</evidence>
<proteinExistence type="inferred from homology"/>
<dbReference type="PANTHER" id="PTHR47953">
    <property type="entry name" value="OS08G0105600 PROTEIN"/>
    <property type="match status" value="1"/>
</dbReference>
<sequence length="70" mass="7871">MAGVSWTPGSETSATTIEWAMSKLHKDPRVMEKAQAEVRQEFGGKSKIEETARRKNNLHVIATTEIPFKK</sequence>
<dbReference type="AlphaFoldDB" id="A0AAE0BB60"/>
<keyword evidence="9" id="KW-0408">Iron</keyword>
<evidence type="ECO:0000256" key="2">
    <source>
        <dbReference type="ARBA" id="ARBA00004167"/>
    </source>
</evidence>
<dbReference type="Proteomes" id="UP001281410">
    <property type="component" value="Unassembled WGS sequence"/>
</dbReference>
<dbReference type="InterPro" id="IPR052306">
    <property type="entry name" value="CYP450_71D"/>
</dbReference>
<dbReference type="SUPFAM" id="SSF48264">
    <property type="entry name" value="Cytochrome P450"/>
    <property type="match status" value="1"/>
</dbReference>
<evidence type="ECO:0000256" key="5">
    <source>
        <dbReference type="ARBA" id="ARBA00022692"/>
    </source>
</evidence>
<comment type="similarity">
    <text evidence="3">Belongs to the cytochrome P450 family.</text>
</comment>
<evidence type="ECO:0000256" key="11">
    <source>
        <dbReference type="ARBA" id="ARBA00023136"/>
    </source>
</evidence>
<dbReference type="EMBL" id="JANJYJ010000001">
    <property type="protein sequence ID" value="KAK3232444.1"/>
    <property type="molecule type" value="Genomic_DNA"/>
</dbReference>
<evidence type="ECO:0000256" key="8">
    <source>
        <dbReference type="ARBA" id="ARBA00023002"/>
    </source>
</evidence>
<dbReference type="Gene3D" id="1.10.630.10">
    <property type="entry name" value="Cytochrome P450"/>
    <property type="match status" value="1"/>
</dbReference>
<keyword evidence="6" id="KW-0479">Metal-binding</keyword>
<keyword evidence="10" id="KW-0503">Monooxygenase</keyword>
<dbReference type="GO" id="GO:0016020">
    <property type="term" value="C:membrane"/>
    <property type="evidence" value="ECO:0007669"/>
    <property type="project" value="UniProtKB-SubCell"/>
</dbReference>
<keyword evidence="8" id="KW-0560">Oxidoreductase</keyword>
<comment type="subcellular location">
    <subcellularLocation>
        <location evidence="2">Membrane</location>
        <topology evidence="2">Single-pass membrane protein</topology>
    </subcellularLocation>
</comment>
<keyword evidence="7" id="KW-1133">Transmembrane helix</keyword>
<dbReference type="GO" id="GO:0004497">
    <property type="term" value="F:monooxygenase activity"/>
    <property type="evidence" value="ECO:0007669"/>
    <property type="project" value="UniProtKB-KW"/>
</dbReference>
<accession>A0AAE0BB60</accession>
<keyword evidence="5" id="KW-0812">Transmembrane</keyword>
<keyword evidence="4" id="KW-0349">Heme</keyword>
<dbReference type="GO" id="GO:0020037">
    <property type="term" value="F:heme binding"/>
    <property type="evidence" value="ECO:0007669"/>
    <property type="project" value="InterPro"/>
</dbReference>
<dbReference type="GO" id="GO:0005506">
    <property type="term" value="F:iron ion binding"/>
    <property type="evidence" value="ECO:0007669"/>
    <property type="project" value="InterPro"/>
</dbReference>
<organism evidence="12 13">
    <name type="scientific">Dipteronia sinensis</name>
    <dbReference type="NCBI Taxonomy" id="43782"/>
    <lineage>
        <taxon>Eukaryota</taxon>
        <taxon>Viridiplantae</taxon>
        <taxon>Streptophyta</taxon>
        <taxon>Embryophyta</taxon>
        <taxon>Tracheophyta</taxon>
        <taxon>Spermatophyta</taxon>
        <taxon>Magnoliopsida</taxon>
        <taxon>eudicotyledons</taxon>
        <taxon>Gunneridae</taxon>
        <taxon>Pentapetalae</taxon>
        <taxon>rosids</taxon>
        <taxon>malvids</taxon>
        <taxon>Sapindales</taxon>
        <taxon>Sapindaceae</taxon>
        <taxon>Hippocastanoideae</taxon>
        <taxon>Acereae</taxon>
        <taxon>Dipteronia</taxon>
    </lineage>
</organism>